<dbReference type="Gene3D" id="1.10.1660.10">
    <property type="match status" value="1"/>
</dbReference>
<accession>A0ABQ6ILY9</accession>
<dbReference type="EMBL" id="BSUO01000001">
    <property type="protein sequence ID" value="GMA38949.1"/>
    <property type="molecule type" value="Genomic_DNA"/>
</dbReference>
<feature type="domain" description="HTH merR-type" evidence="2">
    <location>
        <begin position="17"/>
        <end position="86"/>
    </location>
</feature>
<keyword evidence="4" id="KW-1185">Reference proteome</keyword>
<proteinExistence type="predicted"/>
<dbReference type="InterPro" id="IPR047057">
    <property type="entry name" value="MerR_fam"/>
</dbReference>
<reference evidence="4" key="1">
    <citation type="journal article" date="2019" name="Int. J. Syst. Evol. Microbiol.">
        <title>The Global Catalogue of Microorganisms (GCM) 10K type strain sequencing project: providing services to taxonomists for standard genome sequencing and annotation.</title>
        <authorList>
            <consortium name="The Broad Institute Genomics Platform"/>
            <consortium name="The Broad Institute Genome Sequencing Center for Infectious Disease"/>
            <person name="Wu L."/>
            <person name="Ma J."/>
        </authorList>
    </citation>
    <scope>NUCLEOTIDE SEQUENCE [LARGE SCALE GENOMIC DNA]</scope>
    <source>
        <strain evidence="4">NBRC 113072</strain>
    </source>
</reference>
<name>A0ABQ6ILY9_9MICO</name>
<organism evidence="3 4">
    <name type="scientific">Mobilicoccus caccae</name>
    <dbReference type="NCBI Taxonomy" id="1859295"/>
    <lineage>
        <taxon>Bacteria</taxon>
        <taxon>Bacillati</taxon>
        <taxon>Actinomycetota</taxon>
        <taxon>Actinomycetes</taxon>
        <taxon>Micrococcales</taxon>
        <taxon>Dermatophilaceae</taxon>
        <taxon>Mobilicoccus</taxon>
    </lineage>
</organism>
<protein>
    <submittedName>
        <fullName evidence="3">MerR family transcriptional regulator</fullName>
    </submittedName>
</protein>
<dbReference type="Proteomes" id="UP001157126">
    <property type="component" value="Unassembled WGS sequence"/>
</dbReference>
<evidence type="ECO:0000313" key="3">
    <source>
        <dbReference type="EMBL" id="GMA38949.1"/>
    </source>
</evidence>
<dbReference type="InterPro" id="IPR000551">
    <property type="entry name" value="MerR-type_HTH_dom"/>
</dbReference>
<keyword evidence="1" id="KW-0238">DNA-binding</keyword>
<dbReference type="PANTHER" id="PTHR30204">
    <property type="entry name" value="REDOX-CYCLING DRUG-SENSING TRANSCRIPTIONAL ACTIVATOR SOXR"/>
    <property type="match status" value="1"/>
</dbReference>
<evidence type="ECO:0000313" key="4">
    <source>
        <dbReference type="Proteomes" id="UP001157126"/>
    </source>
</evidence>
<evidence type="ECO:0000256" key="1">
    <source>
        <dbReference type="ARBA" id="ARBA00023125"/>
    </source>
</evidence>
<dbReference type="SUPFAM" id="SSF46955">
    <property type="entry name" value="Putative DNA-binding domain"/>
    <property type="match status" value="1"/>
</dbReference>
<evidence type="ECO:0000259" key="2">
    <source>
        <dbReference type="PROSITE" id="PS50937"/>
    </source>
</evidence>
<gene>
    <name evidence="3" type="ORF">GCM10025883_09940</name>
</gene>
<sequence>MSRPEESQAAEPARVGTMQIGEVAECVGLSLRTIRHYEDVGLLTPAGRTKGGFRLYDDADCARLRMLKHMKPLEYSLEEMRDLVRVVDALATTAPGGGPEAELIDRLDIYREGIDQRAQRLARQLDQVTDLRGQLASLVEERRPSSITRPQAG</sequence>
<dbReference type="PROSITE" id="PS00552">
    <property type="entry name" value="HTH_MERR_1"/>
    <property type="match status" value="1"/>
</dbReference>
<dbReference type="Pfam" id="PF13411">
    <property type="entry name" value="MerR_1"/>
    <property type="match status" value="1"/>
</dbReference>
<dbReference type="SMART" id="SM00422">
    <property type="entry name" value="HTH_MERR"/>
    <property type="match status" value="1"/>
</dbReference>
<comment type="caution">
    <text evidence="3">The sequence shown here is derived from an EMBL/GenBank/DDBJ whole genome shotgun (WGS) entry which is preliminary data.</text>
</comment>
<dbReference type="PROSITE" id="PS50937">
    <property type="entry name" value="HTH_MERR_2"/>
    <property type="match status" value="1"/>
</dbReference>
<dbReference type="PANTHER" id="PTHR30204:SF93">
    <property type="entry name" value="HTH MERR-TYPE DOMAIN-CONTAINING PROTEIN"/>
    <property type="match status" value="1"/>
</dbReference>
<dbReference type="InterPro" id="IPR009061">
    <property type="entry name" value="DNA-bd_dom_put_sf"/>
</dbReference>
<dbReference type="PRINTS" id="PR00040">
    <property type="entry name" value="HTHMERR"/>
</dbReference>